<protein>
    <recommendedName>
        <fullName evidence="4">ABM domain-containing protein</fullName>
    </recommendedName>
</protein>
<feature type="compositionally biased region" description="Basic and acidic residues" evidence="1">
    <location>
        <begin position="70"/>
        <end position="87"/>
    </location>
</feature>
<dbReference type="InterPro" id="IPR011008">
    <property type="entry name" value="Dimeric_a/b-barrel"/>
</dbReference>
<dbReference type="Proteomes" id="UP000657574">
    <property type="component" value="Unassembled WGS sequence"/>
</dbReference>
<proteinExistence type="predicted"/>
<evidence type="ECO:0000313" key="3">
    <source>
        <dbReference type="Proteomes" id="UP000657574"/>
    </source>
</evidence>
<sequence length="125" mass="13485">MYLVCRSTADPDVVHVTEGWTSEEDHHRLFSGEAAQAIVARFDGLLAKDAECTDYVPVRGKAAPLEELGAEARPDPRRRGRADDPRPRRSHPGLPGADLAPRWTTAASPRRAAGTPAVPVSGPVR</sequence>
<dbReference type="AlphaFoldDB" id="A0A917K0T0"/>
<keyword evidence="3" id="KW-1185">Reference proteome</keyword>
<reference evidence="2" key="1">
    <citation type="journal article" date="2014" name="Int. J. Syst. Evol. Microbiol.">
        <title>Complete genome sequence of Corynebacterium casei LMG S-19264T (=DSM 44701T), isolated from a smear-ripened cheese.</title>
        <authorList>
            <consortium name="US DOE Joint Genome Institute (JGI-PGF)"/>
            <person name="Walter F."/>
            <person name="Albersmeier A."/>
            <person name="Kalinowski J."/>
            <person name="Ruckert C."/>
        </authorList>
    </citation>
    <scope>NUCLEOTIDE SEQUENCE</scope>
    <source>
        <strain evidence="2">JCM 3086</strain>
    </source>
</reference>
<dbReference type="Gene3D" id="3.30.70.100">
    <property type="match status" value="1"/>
</dbReference>
<evidence type="ECO:0000313" key="2">
    <source>
        <dbReference type="EMBL" id="GGI95210.1"/>
    </source>
</evidence>
<organism evidence="2 3">
    <name type="scientific">Streptomyces brasiliensis</name>
    <dbReference type="NCBI Taxonomy" id="1954"/>
    <lineage>
        <taxon>Bacteria</taxon>
        <taxon>Bacillati</taxon>
        <taxon>Actinomycetota</taxon>
        <taxon>Actinomycetes</taxon>
        <taxon>Kitasatosporales</taxon>
        <taxon>Streptomycetaceae</taxon>
        <taxon>Streptomyces</taxon>
    </lineage>
</organism>
<gene>
    <name evidence="2" type="ORF">GCM10010121_002040</name>
</gene>
<name>A0A917K0T0_9ACTN</name>
<accession>A0A917K0T0</accession>
<dbReference type="EMBL" id="BMQA01000001">
    <property type="protein sequence ID" value="GGI95210.1"/>
    <property type="molecule type" value="Genomic_DNA"/>
</dbReference>
<feature type="region of interest" description="Disordered" evidence="1">
    <location>
        <begin position="58"/>
        <end position="125"/>
    </location>
</feature>
<reference evidence="2" key="2">
    <citation type="submission" date="2020-09" db="EMBL/GenBank/DDBJ databases">
        <authorList>
            <person name="Sun Q."/>
            <person name="Ohkuma M."/>
        </authorList>
    </citation>
    <scope>NUCLEOTIDE SEQUENCE</scope>
    <source>
        <strain evidence="2">JCM 3086</strain>
    </source>
</reference>
<dbReference type="SUPFAM" id="SSF54909">
    <property type="entry name" value="Dimeric alpha+beta barrel"/>
    <property type="match status" value="1"/>
</dbReference>
<evidence type="ECO:0000256" key="1">
    <source>
        <dbReference type="SAM" id="MobiDB-lite"/>
    </source>
</evidence>
<comment type="caution">
    <text evidence="2">The sequence shown here is derived from an EMBL/GenBank/DDBJ whole genome shotgun (WGS) entry which is preliminary data.</text>
</comment>
<evidence type="ECO:0008006" key="4">
    <source>
        <dbReference type="Google" id="ProtNLM"/>
    </source>
</evidence>